<dbReference type="AlphaFoldDB" id="A0A9D3UT17"/>
<keyword evidence="2" id="KW-1185">Reference proteome</keyword>
<name>A0A9D3UT17_9ROSI</name>
<protein>
    <submittedName>
        <fullName evidence="1">Uncharacterized protein</fullName>
    </submittedName>
</protein>
<evidence type="ECO:0000313" key="1">
    <source>
        <dbReference type="EMBL" id="KAH1056907.1"/>
    </source>
</evidence>
<comment type="caution">
    <text evidence="1">The sequence shown here is derived from an EMBL/GenBank/DDBJ whole genome shotgun (WGS) entry which is preliminary data.</text>
</comment>
<gene>
    <name evidence="1" type="ORF">J1N35_034972</name>
</gene>
<sequence length="76" mass="8702">HVMTSNDEQGAITYRLGGLVRHISVPKFGAALDLYTDEFMSVENFFHLHRHIHNSYSYSWTNLMTSTTPYDASCSM</sequence>
<proteinExistence type="predicted"/>
<evidence type="ECO:0000313" key="2">
    <source>
        <dbReference type="Proteomes" id="UP000828251"/>
    </source>
</evidence>
<reference evidence="1 2" key="1">
    <citation type="journal article" date="2021" name="Plant Biotechnol. J.">
        <title>Multi-omics assisted identification of the key and species-specific regulatory components of drought-tolerant mechanisms in Gossypium stocksii.</title>
        <authorList>
            <person name="Yu D."/>
            <person name="Ke L."/>
            <person name="Zhang D."/>
            <person name="Wu Y."/>
            <person name="Sun Y."/>
            <person name="Mei J."/>
            <person name="Sun J."/>
            <person name="Sun Y."/>
        </authorList>
    </citation>
    <scope>NUCLEOTIDE SEQUENCE [LARGE SCALE GENOMIC DNA]</scope>
    <source>
        <strain evidence="2">cv. E1</strain>
        <tissue evidence="1">Leaf</tissue>
    </source>
</reference>
<accession>A0A9D3UT17</accession>
<organism evidence="1 2">
    <name type="scientific">Gossypium stocksii</name>
    <dbReference type="NCBI Taxonomy" id="47602"/>
    <lineage>
        <taxon>Eukaryota</taxon>
        <taxon>Viridiplantae</taxon>
        <taxon>Streptophyta</taxon>
        <taxon>Embryophyta</taxon>
        <taxon>Tracheophyta</taxon>
        <taxon>Spermatophyta</taxon>
        <taxon>Magnoliopsida</taxon>
        <taxon>eudicotyledons</taxon>
        <taxon>Gunneridae</taxon>
        <taxon>Pentapetalae</taxon>
        <taxon>rosids</taxon>
        <taxon>malvids</taxon>
        <taxon>Malvales</taxon>
        <taxon>Malvaceae</taxon>
        <taxon>Malvoideae</taxon>
        <taxon>Gossypium</taxon>
    </lineage>
</organism>
<feature type="non-terminal residue" evidence="1">
    <location>
        <position position="1"/>
    </location>
</feature>
<dbReference type="Proteomes" id="UP000828251">
    <property type="component" value="Unassembled WGS sequence"/>
</dbReference>
<feature type="non-terminal residue" evidence="1">
    <location>
        <position position="76"/>
    </location>
</feature>
<dbReference type="EMBL" id="JAIQCV010000010">
    <property type="protein sequence ID" value="KAH1056907.1"/>
    <property type="molecule type" value="Genomic_DNA"/>
</dbReference>